<name>R9P6N4_PSEHS</name>
<dbReference type="HOGENOM" id="CLU_2623050_0_0_1"/>
<protein>
    <submittedName>
        <fullName evidence="1">Cleavage and polyadenylation specificity factor subunit</fullName>
    </submittedName>
</protein>
<sequence length="78" mass="8973">MRARVVRSRRSYLLHGNASVEEQQLQRFAYSRAKIYRNTASLPNPQAQDVQHFALSLFIWSEGIVGDTAQDVLNQPRD</sequence>
<dbReference type="Proteomes" id="UP000014071">
    <property type="component" value="Unassembled WGS sequence"/>
</dbReference>
<organism evidence="1 2">
    <name type="scientific">Pseudozyma hubeiensis (strain SY62)</name>
    <name type="common">Yeast</name>
    <dbReference type="NCBI Taxonomy" id="1305764"/>
    <lineage>
        <taxon>Eukaryota</taxon>
        <taxon>Fungi</taxon>
        <taxon>Dikarya</taxon>
        <taxon>Basidiomycota</taxon>
        <taxon>Ustilaginomycotina</taxon>
        <taxon>Ustilaginomycetes</taxon>
        <taxon>Ustilaginales</taxon>
        <taxon>Ustilaginaceae</taxon>
        <taxon>Pseudozyma</taxon>
    </lineage>
</organism>
<evidence type="ECO:0000313" key="2">
    <source>
        <dbReference type="Proteomes" id="UP000014071"/>
    </source>
</evidence>
<dbReference type="AlphaFoldDB" id="R9P6N4"/>
<evidence type="ECO:0000313" key="1">
    <source>
        <dbReference type="EMBL" id="GAC96999.1"/>
    </source>
</evidence>
<reference evidence="2" key="1">
    <citation type="journal article" date="2013" name="Genome Announc.">
        <title>Draft genome sequence of the basidiomycetous yeast-like fungus Pseudozyma hubeiensis SY62, which produces an abundant amount of the biosurfactant mannosylerythritol lipids.</title>
        <authorList>
            <person name="Konishi M."/>
            <person name="Hatada Y."/>
            <person name="Horiuchi J."/>
        </authorList>
    </citation>
    <scope>NUCLEOTIDE SEQUENCE [LARGE SCALE GENOMIC DNA]</scope>
    <source>
        <strain evidence="2">SY62</strain>
    </source>
</reference>
<dbReference type="GeneID" id="24109865"/>
<dbReference type="EMBL" id="DF238808">
    <property type="protein sequence ID" value="GAC96999.1"/>
    <property type="molecule type" value="Genomic_DNA"/>
</dbReference>
<accession>R9P6N4</accession>
<gene>
    <name evidence="1" type="ORF">PHSY_004583</name>
</gene>
<proteinExistence type="predicted"/>
<keyword evidence="2" id="KW-1185">Reference proteome</keyword>
<dbReference type="RefSeq" id="XP_012190586.1">
    <property type="nucleotide sequence ID" value="XM_012335196.1"/>
</dbReference>